<evidence type="ECO:0000313" key="3">
    <source>
        <dbReference type="Proteomes" id="UP001318860"/>
    </source>
</evidence>
<dbReference type="InterPro" id="IPR012337">
    <property type="entry name" value="RNaseH-like_sf"/>
</dbReference>
<organism evidence="2 3">
    <name type="scientific">Rehmannia glutinosa</name>
    <name type="common">Chinese foxglove</name>
    <dbReference type="NCBI Taxonomy" id="99300"/>
    <lineage>
        <taxon>Eukaryota</taxon>
        <taxon>Viridiplantae</taxon>
        <taxon>Streptophyta</taxon>
        <taxon>Embryophyta</taxon>
        <taxon>Tracheophyta</taxon>
        <taxon>Spermatophyta</taxon>
        <taxon>Magnoliopsida</taxon>
        <taxon>eudicotyledons</taxon>
        <taxon>Gunneridae</taxon>
        <taxon>Pentapetalae</taxon>
        <taxon>asterids</taxon>
        <taxon>lamiids</taxon>
        <taxon>Lamiales</taxon>
        <taxon>Orobanchaceae</taxon>
        <taxon>Rehmannieae</taxon>
        <taxon>Rehmannia</taxon>
    </lineage>
</organism>
<dbReference type="InterPro" id="IPR036397">
    <property type="entry name" value="RNaseH_sf"/>
</dbReference>
<accession>A0ABR0UC48</accession>
<dbReference type="Proteomes" id="UP001318860">
    <property type="component" value="Unassembled WGS sequence"/>
</dbReference>
<feature type="domain" description="Tf2-1-like SH3-like" evidence="1">
    <location>
        <begin position="146"/>
        <end position="211"/>
    </location>
</feature>
<comment type="caution">
    <text evidence="2">The sequence shown here is derived from an EMBL/GenBank/DDBJ whole genome shotgun (WGS) entry which is preliminary data.</text>
</comment>
<dbReference type="PANTHER" id="PTHR46148:SF60">
    <property type="entry name" value="CHROMO DOMAIN-CONTAINING PROTEIN"/>
    <property type="match status" value="1"/>
</dbReference>
<protein>
    <recommendedName>
        <fullName evidence="1">Tf2-1-like SH3-like domain-containing protein</fullName>
    </recommendedName>
</protein>
<dbReference type="Gene3D" id="3.30.420.10">
    <property type="entry name" value="Ribonuclease H-like superfamily/Ribonuclease H"/>
    <property type="match status" value="1"/>
</dbReference>
<gene>
    <name evidence="2" type="ORF">DH2020_046459</name>
</gene>
<evidence type="ECO:0000313" key="2">
    <source>
        <dbReference type="EMBL" id="KAK6119790.1"/>
    </source>
</evidence>
<dbReference type="SUPFAM" id="SSF53098">
    <property type="entry name" value="Ribonuclease H-like"/>
    <property type="match status" value="1"/>
</dbReference>
<sequence>MDFVVGLPPSVKGNNVVWAVVDRLTKSAHFLPIKMTFSMERYAQIYIEEIVRLHGVHVSIVSDRDTRFTSNYQATIGMATYEALYRRKCRSPLYWNEVGERKILGPELIRQTVEKIARIQDRIKMAQDRQKSYADRRRKHIQFDEGEKVFLKVAPIKGVIRFGEKGKLKPRYIGPFEIFTRVGDLAYQLALPPSLSSVHNVFHVSMLRKYVHDPGHIVNYKDLTINNDLTYEETPCFLERKIHHLRNKDIARSKYKGETSWQK</sequence>
<dbReference type="EMBL" id="JABTTQ020003131">
    <property type="protein sequence ID" value="KAK6119790.1"/>
    <property type="molecule type" value="Genomic_DNA"/>
</dbReference>
<dbReference type="InterPro" id="IPR056924">
    <property type="entry name" value="SH3_Tf2-1"/>
</dbReference>
<reference evidence="2 3" key="1">
    <citation type="journal article" date="2021" name="Comput. Struct. Biotechnol. J.">
        <title>De novo genome assembly of the potent medicinal plant Rehmannia glutinosa using nanopore technology.</title>
        <authorList>
            <person name="Ma L."/>
            <person name="Dong C."/>
            <person name="Song C."/>
            <person name="Wang X."/>
            <person name="Zheng X."/>
            <person name="Niu Y."/>
            <person name="Chen S."/>
            <person name="Feng W."/>
        </authorList>
    </citation>
    <scope>NUCLEOTIDE SEQUENCE [LARGE SCALE GENOMIC DNA]</scope>
    <source>
        <strain evidence="2">DH-2019</strain>
    </source>
</reference>
<dbReference type="PANTHER" id="PTHR46148">
    <property type="entry name" value="CHROMO DOMAIN-CONTAINING PROTEIN"/>
    <property type="match status" value="1"/>
</dbReference>
<name>A0ABR0UC48_REHGL</name>
<keyword evidence="3" id="KW-1185">Reference proteome</keyword>
<dbReference type="Pfam" id="PF24626">
    <property type="entry name" value="SH3_Tf2-1"/>
    <property type="match status" value="1"/>
</dbReference>
<evidence type="ECO:0000259" key="1">
    <source>
        <dbReference type="Pfam" id="PF24626"/>
    </source>
</evidence>
<proteinExistence type="predicted"/>